<gene>
    <name evidence="2" type="ORF">RESH_05107</name>
</gene>
<reference evidence="2 3" key="1">
    <citation type="journal article" date="2013" name="Mar. Genomics">
        <title>Expression of sulfatases in Rhodopirellula baltica and the diversity of sulfatases in the genus Rhodopirellula.</title>
        <authorList>
            <person name="Wegner C.E."/>
            <person name="Richter-Heitmann T."/>
            <person name="Klindworth A."/>
            <person name="Klockow C."/>
            <person name="Richter M."/>
            <person name="Achstetter T."/>
            <person name="Glockner F.O."/>
            <person name="Harder J."/>
        </authorList>
    </citation>
    <scope>NUCLEOTIDE SEQUENCE [LARGE SCALE GENOMIC DNA]</scope>
    <source>
        <strain evidence="2 3">SH398</strain>
    </source>
</reference>
<proteinExistence type="predicted"/>
<comment type="caution">
    <text evidence="2">The sequence shown here is derived from an EMBL/GenBank/DDBJ whole genome shotgun (WGS) entry which is preliminary data.</text>
</comment>
<organism evidence="2 3">
    <name type="scientific">Rhodopirellula europaea SH398</name>
    <dbReference type="NCBI Taxonomy" id="1263868"/>
    <lineage>
        <taxon>Bacteria</taxon>
        <taxon>Pseudomonadati</taxon>
        <taxon>Planctomycetota</taxon>
        <taxon>Planctomycetia</taxon>
        <taxon>Pirellulales</taxon>
        <taxon>Pirellulaceae</taxon>
        <taxon>Rhodopirellula</taxon>
    </lineage>
</organism>
<evidence type="ECO:0000256" key="1">
    <source>
        <dbReference type="SAM" id="MobiDB-lite"/>
    </source>
</evidence>
<feature type="compositionally biased region" description="Basic and acidic residues" evidence="1">
    <location>
        <begin position="20"/>
        <end position="34"/>
    </location>
</feature>
<feature type="region of interest" description="Disordered" evidence="1">
    <location>
        <begin position="1"/>
        <end position="42"/>
    </location>
</feature>
<evidence type="ECO:0000313" key="3">
    <source>
        <dbReference type="Proteomes" id="UP000011996"/>
    </source>
</evidence>
<name>M5S9G0_9BACT</name>
<accession>M5S9G0</accession>
<feature type="compositionally biased region" description="Polar residues" evidence="1">
    <location>
        <begin position="1"/>
        <end position="12"/>
    </location>
</feature>
<dbReference type="STRING" id="1263868.RESH_05107"/>
<dbReference type="PATRIC" id="fig|1263868.3.peg.5552"/>
<dbReference type="Proteomes" id="UP000011996">
    <property type="component" value="Unassembled WGS sequence"/>
</dbReference>
<sequence>MSAKSGQLTAKSTRPLPAGEVRKTLRARDFKTAKPLDGSGSR</sequence>
<dbReference type="AlphaFoldDB" id="M5S9G0"/>
<dbReference type="EMBL" id="ANOF01000162">
    <property type="protein sequence ID" value="EMI24282.1"/>
    <property type="molecule type" value="Genomic_DNA"/>
</dbReference>
<protein>
    <submittedName>
        <fullName evidence="2">Uncharacterized protein</fullName>
    </submittedName>
</protein>
<evidence type="ECO:0000313" key="2">
    <source>
        <dbReference type="EMBL" id="EMI24282.1"/>
    </source>
</evidence>